<name>A0A444LIC1_9HYPH</name>
<dbReference type="EMBL" id="SBIP01000002">
    <property type="protein sequence ID" value="RWX78771.1"/>
    <property type="molecule type" value="Genomic_DNA"/>
</dbReference>
<proteinExistence type="predicted"/>
<dbReference type="Gene3D" id="3.40.50.1110">
    <property type="entry name" value="SGNH hydrolase"/>
    <property type="match status" value="1"/>
</dbReference>
<dbReference type="Proteomes" id="UP000287687">
    <property type="component" value="Unassembled WGS sequence"/>
</dbReference>
<gene>
    <name evidence="1" type="ORF">EPK99_09285</name>
</gene>
<keyword evidence="1" id="KW-0378">Hydrolase</keyword>
<reference evidence="1 2" key="1">
    <citation type="submission" date="2019-01" db="EMBL/GenBank/DDBJ databases">
        <title>The draft genome of Rhizobium sp. 24NR.</title>
        <authorList>
            <person name="Liu L."/>
            <person name="Liang L."/>
            <person name="Shi S."/>
            <person name="Xu L."/>
            <person name="Wang X."/>
            <person name="Li L."/>
            <person name="Zhang X."/>
        </authorList>
    </citation>
    <scope>NUCLEOTIDE SEQUENCE [LARGE SCALE GENOMIC DNA]</scope>
    <source>
        <strain evidence="1 2">24NR</strain>
    </source>
</reference>
<comment type="caution">
    <text evidence="1">The sequence shown here is derived from an EMBL/GenBank/DDBJ whole genome shotgun (WGS) entry which is preliminary data.</text>
</comment>
<dbReference type="SUPFAM" id="SSF52266">
    <property type="entry name" value="SGNH hydrolase"/>
    <property type="match status" value="1"/>
</dbReference>
<sequence>MLMVGAESGPMRGSGNTTYLPAFVCPVPAGAITPNATLRFGGHINKFGTANGGHNLKVTVAQGANEVVITQAFINASLLFFNWRAELTFSADRKFGFMDSVNVFNGATGSVAAGSFTNYIAKNAGSANLGARARSASVAFATYSTPPTQETRLIDFDQTSEIRFYLGAVAADTVAMNSGYAELLSPGTDPSFYVPSNATLFFGHSLVEGTGATAGNDVVSQLRGLKPGRSISNLGLGGQTYAAGSASFADRVLADPRAKSLDMIIWGPENDATGDGPTWANTVLTRLAQIMGNRKSGAKTIICNSVTSTAWNAGVVAAAQYVNAQLAASQWGSLIADMYTPICTAAGGYPNPAYLATSDTIHHNDTGYGVDANTISAKMTALGWT</sequence>
<dbReference type="RefSeq" id="WP_128442748.1">
    <property type="nucleotide sequence ID" value="NZ_SBIP01000002.1"/>
</dbReference>
<dbReference type="InterPro" id="IPR036514">
    <property type="entry name" value="SGNH_hydro_sf"/>
</dbReference>
<dbReference type="GO" id="GO:0016788">
    <property type="term" value="F:hydrolase activity, acting on ester bonds"/>
    <property type="evidence" value="ECO:0007669"/>
    <property type="project" value="UniProtKB-ARBA"/>
</dbReference>
<organism evidence="1 2">
    <name type="scientific">Neorhizobium lilium</name>
    <dbReference type="NCBI Taxonomy" id="2503024"/>
    <lineage>
        <taxon>Bacteria</taxon>
        <taxon>Pseudomonadati</taxon>
        <taxon>Pseudomonadota</taxon>
        <taxon>Alphaproteobacteria</taxon>
        <taxon>Hyphomicrobiales</taxon>
        <taxon>Rhizobiaceae</taxon>
        <taxon>Rhizobium/Agrobacterium group</taxon>
        <taxon>Neorhizobium</taxon>
    </lineage>
</organism>
<evidence type="ECO:0000313" key="2">
    <source>
        <dbReference type="Proteomes" id="UP000287687"/>
    </source>
</evidence>
<evidence type="ECO:0000313" key="1">
    <source>
        <dbReference type="EMBL" id="RWX78771.1"/>
    </source>
</evidence>
<dbReference type="CDD" id="cd00229">
    <property type="entry name" value="SGNH_hydrolase"/>
    <property type="match status" value="1"/>
</dbReference>
<dbReference type="OrthoDB" id="1828825at2"/>
<accession>A0A444LIC1</accession>
<protein>
    <submittedName>
        <fullName evidence="1">SGNH/GDSL hydrolase family protein</fullName>
    </submittedName>
</protein>
<keyword evidence="2" id="KW-1185">Reference proteome</keyword>
<dbReference type="AlphaFoldDB" id="A0A444LIC1"/>